<protein>
    <recommendedName>
        <fullName evidence="4">protein-serine/threonine phosphatase</fullName>
        <ecNumber evidence="4">3.1.3.16</ecNumber>
    </recommendedName>
</protein>
<dbReference type="AlphaFoldDB" id="A0A815TJ12"/>
<evidence type="ECO:0000256" key="3">
    <source>
        <dbReference type="ARBA" id="ARBA00006702"/>
    </source>
</evidence>
<evidence type="ECO:0000313" key="7">
    <source>
        <dbReference type="EMBL" id="CAF1503632.1"/>
    </source>
</evidence>
<evidence type="ECO:0000256" key="1">
    <source>
        <dbReference type="ARBA" id="ARBA00001936"/>
    </source>
</evidence>
<dbReference type="Proteomes" id="UP000663829">
    <property type="component" value="Unassembled WGS sequence"/>
</dbReference>
<dbReference type="PANTHER" id="PTHR13832">
    <property type="entry name" value="PROTEIN PHOSPHATASE 2C"/>
    <property type="match status" value="1"/>
</dbReference>
<evidence type="ECO:0000259" key="6">
    <source>
        <dbReference type="PROSITE" id="PS51746"/>
    </source>
</evidence>
<evidence type="ECO:0000256" key="2">
    <source>
        <dbReference type="ARBA" id="ARBA00001946"/>
    </source>
</evidence>
<organism evidence="7 9">
    <name type="scientific">Didymodactylos carnosus</name>
    <dbReference type="NCBI Taxonomy" id="1234261"/>
    <lineage>
        <taxon>Eukaryota</taxon>
        <taxon>Metazoa</taxon>
        <taxon>Spiralia</taxon>
        <taxon>Gnathifera</taxon>
        <taxon>Rotifera</taxon>
        <taxon>Eurotatoria</taxon>
        <taxon>Bdelloidea</taxon>
        <taxon>Philodinida</taxon>
        <taxon>Philodinidae</taxon>
        <taxon>Didymodactylos</taxon>
    </lineage>
</organism>
<accession>A0A815TJ12</accession>
<comment type="caution">
    <text evidence="7">The sequence shown here is derived from an EMBL/GenBank/DDBJ whole genome shotgun (WGS) entry which is preliminary data.</text>
</comment>
<dbReference type="InterPro" id="IPR036457">
    <property type="entry name" value="PPM-type-like_dom_sf"/>
</dbReference>
<gene>
    <name evidence="7" type="ORF">GPM918_LOCUS36793</name>
    <name evidence="8" type="ORF">SRO942_LOCUS37545</name>
</gene>
<dbReference type="CDD" id="cd00143">
    <property type="entry name" value="PP2Cc"/>
    <property type="match status" value="1"/>
</dbReference>
<dbReference type="EMBL" id="CAJOBC010088150">
    <property type="protein sequence ID" value="CAF4365094.1"/>
    <property type="molecule type" value="Genomic_DNA"/>
</dbReference>
<dbReference type="EMBL" id="CAJNOQ010022623">
    <property type="protein sequence ID" value="CAF1503632.1"/>
    <property type="molecule type" value="Genomic_DNA"/>
</dbReference>
<evidence type="ECO:0000313" key="9">
    <source>
        <dbReference type="Proteomes" id="UP000663829"/>
    </source>
</evidence>
<dbReference type="PROSITE" id="PS51746">
    <property type="entry name" value="PPM_2"/>
    <property type="match status" value="1"/>
</dbReference>
<dbReference type="InterPro" id="IPR001932">
    <property type="entry name" value="PPM-type_phosphatase-like_dom"/>
</dbReference>
<keyword evidence="9" id="KW-1185">Reference proteome</keyword>
<feature type="domain" description="PPM-type phosphatase" evidence="6">
    <location>
        <begin position="43"/>
        <end position="313"/>
    </location>
</feature>
<proteinExistence type="inferred from homology"/>
<dbReference type="PANTHER" id="PTHR13832:SF565">
    <property type="entry name" value="AT28366P-RELATED"/>
    <property type="match status" value="1"/>
</dbReference>
<dbReference type="SUPFAM" id="SSF81606">
    <property type="entry name" value="PP2C-like"/>
    <property type="match status" value="1"/>
</dbReference>
<dbReference type="EC" id="3.1.3.16" evidence="4"/>
<comment type="similarity">
    <text evidence="3">Belongs to the PP2C family.</text>
</comment>
<keyword evidence="5" id="KW-0464">Manganese</keyword>
<comment type="cofactor">
    <cofactor evidence="1">
        <name>Mn(2+)</name>
        <dbReference type="ChEBI" id="CHEBI:29035"/>
    </cofactor>
</comment>
<comment type="cofactor">
    <cofactor evidence="2">
        <name>Mg(2+)</name>
        <dbReference type="ChEBI" id="CHEBI:18420"/>
    </cofactor>
</comment>
<dbReference type="SMART" id="SM00332">
    <property type="entry name" value="PP2Cc"/>
    <property type="match status" value="1"/>
</dbReference>
<evidence type="ECO:0000256" key="4">
    <source>
        <dbReference type="ARBA" id="ARBA00013081"/>
    </source>
</evidence>
<dbReference type="Pfam" id="PF00481">
    <property type="entry name" value="PP2C"/>
    <property type="match status" value="1"/>
</dbReference>
<dbReference type="Proteomes" id="UP000681722">
    <property type="component" value="Unassembled WGS sequence"/>
</dbReference>
<evidence type="ECO:0000313" key="8">
    <source>
        <dbReference type="EMBL" id="CAF4365094.1"/>
    </source>
</evidence>
<reference evidence="7" key="1">
    <citation type="submission" date="2021-02" db="EMBL/GenBank/DDBJ databases">
        <authorList>
            <person name="Nowell W R."/>
        </authorList>
    </citation>
    <scope>NUCLEOTIDE SEQUENCE</scope>
</reference>
<dbReference type="InterPro" id="IPR015655">
    <property type="entry name" value="PP2C"/>
</dbReference>
<evidence type="ECO:0000256" key="5">
    <source>
        <dbReference type="ARBA" id="ARBA00023211"/>
    </source>
</evidence>
<name>A0A815TJ12_9BILA</name>
<dbReference type="OrthoDB" id="10264738at2759"/>
<dbReference type="GO" id="GO:0004722">
    <property type="term" value="F:protein serine/threonine phosphatase activity"/>
    <property type="evidence" value="ECO:0007669"/>
    <property type="project" value="UniProtKB-EC"/>
</dbReference>
<dbReference type="Gene3D" id="3.60.40.10">
    <property type="entry name" value="PPM-type phosphatase domain"/>
    <property type="match status" value="1"/>
</dbReference>
<sequence length="314" mass="36525">MNIIPFLSRRRRKRRYSKTVDSLFLTTPDLHKKHAHDKNKYLEFGLSQMQGWRSSMEDTHCFLMKFDPHAWSEWSYFSIFDGHNGTETAKKCAQNFHGYMLQALNDMLKHDHVEGPVTSSKLDIETFRKVIKQTYFYMDDKLKKTKSQQDESGAVAITCLIGPEKIYFINLGDARAILVSKNGQVLLSTHDHTASDEHEKERIEEKDGSIWDGRVEGQLMPTRVFGDFSMNKYLVSPDAEIEEYPRYDSNYELGFIVLACDGIWDVMSNEECANFILERIHNTPNLCQICDEVIDECLKRESSDNMTIYIIKFL</sequence>